<name>A0A8H7FA85_AGABI</name>
<comment type="caution">
    <text evidence="1">The sequence shown here is derived from an EMBL/GenBank/DDBJ whole genome shotgun (WGS) entry which is preliminary data.</text>
</comment>
<protein>
    <recommendedName>
        <fullName evidence="3">Aminodeoxychorismate lyase</fullName>
    </recommendedName>
</protein>
<dbReference type="Proteomes" id="UP000629468">
    <property type="component" value="Unassembled WGS sequence"/>
</dbReference>
<evidence type="ECO:0000313" key="1">
    <source>
        <dbReference type="EMBL" id="KAF7784125.1"/>
    </source>
</evidence>
<evidence type="ECO:0000313" key="2">
    <source>
        <dbReference type="Proteomes" id="UP000629468"/>
    </source>
</evidence>
<dbReference type="InterPro" id="IPR043131">
    <property type="entry name" value="BCAT-like_N"/>
</dbReference>
<dbReference type="Pfam" id="PF01063">
    <property type="entry name" value="Aminotran_4"/>
    <property type="match status" value="1"/>
</dbReference>
<dbReference type="SUPFAM" id="SSF56752">
    <property type="entry name" value="D-aminoacid aminotransferase-like PLP-dependent enzymes"/>
    <property type="match status" value="1"/>
</dbReference>
<evidence type="ECO:0008006" key="3">
    <source>
        <dbReference type="Google" id="ProtNLM"/>
    </source>
</evidence>
<dbReference type="AlphaFoldDB" id="A0A8H7FA85"/>
<dbReference type="InterPro" id="IPR001544">
    <property type="entry name" value="Aminotrans_IV"/>
</dbReference>
<gene>
    <name evidence="1" type="ORF">Agabi119p4_290</name>
</gene>
<dbReference type="InterPro" id="IPR036038">
    <property type="entry name" value="Aminotransferase-like"/>
</dbReference>
<accession>A0A8H7FA85</accession>
<dbReference type="Gene3D" id="3.20.10.10">
    <property type="entry name" value="D-amino Acid Aminotransferase, subunit A, domain 2"/>
    <property type="match status" value="1"/>
</dbReference>
<sequence length="245" mass="28029">MSETQDYSLFTTTRYDECLTKLPWNTDNGEPSPFLLLRYHFQRLVNAARDHEWPEAQTALQEYEHFKTVCMKTIENHKKSNDTDGKALRLRVAIDRQGGFHPTCSPVVPFTMDPSLLAHGDLPPNLPSNIIQIRLDHAPTTPSLFTRTKTTVRGQYEEARDRSGIPPLMSPQGPNFEVLLIDKDNHILETSIYNVAFRRSGRWLTPNAKYGCLPGVFRRFLLAEGLIDEDQNDTIVVNDVKDEFL</sequence>
<reference evidence="1 2" key="1">
    <citation type="journal article" name="Sci. Rep.">
        <title>Telomere-to-telomere assembled and centromere annotated genomes of the two main subspecies of the button mushroom Agaricus bisporus reveal especially polymorphic chromosome ends.</title>
        <authorList>
            <person name="Sonnenberg A.S.M."/>
            <person name="Sedaghat-Telgerd N."/>
            <person name="Lavrijssen B."/>
            <person name="Ohm R.A."/>
            <person name="Hendrickx P.M."/>
            <person name="Scholtmeijer K."/>
            <person name="Baars J.J.P."/>
            <person name="van Peer A."/>
        </authorList>
    </citation>
    <scope>NUCLEOTIDE SEQUENCE [LARGE SCALE GENOMIC DNA]</scope>
    <source>
        <strain evidence="1 2">H119_p4</strain>
    </source>
</reference>
<dbReference type="Gene3D" id="3.30.470.10">
    <property type="match status" value="1"/>
</dbReference>
<organism evidence="1 2">
    <name type="scientific">Agaricus bisporus var. burnettii</name>
    <dbReference type="NCBI Taxonomy" id="192524"/>
    <lineage>
        <taxon>Eukaryota</taxon>
        <taxon>Fungi</taxon>
        <taxon>Dikarya</taxon>
        <taxon>Basidiomycota</taxon>
        <taxon>Agaricomycotina</taxon>
        <taxon>Agaricomycetes</taxon>
        <taxon>Agaricomycetidae</taxon>
        <taxon>Agaricales</taxon>
        <taxon>Agaricineae</taxon>
        <taxon>Agaricaceae</taxon>
        <taxon>Agaricus</taxon>
    </lineage>
</organism>
<dbReference type="InterPro" id="IPR043132">
    <property type="entry name" value="BCAT-like_C"/>
</dbReference>
<dbReference type="EMBL" id="JABXXO010000001">
    <property type="protein sequence ID" value="KAF7784125.1"/>
    <property type="molecule type" value="Genomic_DNA"/>
</dbReference>
<proteinExistence type="predicted"/>
<dbReference type="GO" id="GO:0003824">
    <property type="term" value="F:catalytic activity"/>
    <property type="evidence" value="ECO:0007669"/>
    <property type="project" value="InterPro"/>
</dbReference>